<feature type="transmembrane region" description="Helical" evidence="7">
    <location>
        <begin position="119"/>
        <end position="139"/>
    </location>
</feature>
<gene>
    <name evidence="8" type="primary">yqjF</name>
    <name evidence="8" type="ORF">LMG26858_03162</name>
</gene>
<dbReference type="PANTHER" id="PTHR33452:SF1">
    <property type="entry name" value="INNER MEMBRANE PROTEIN YPHA-RELATED"/>
    <property type="match status" value="1"/>
</dbReference>
<evidence type="ECO:0000256" key="2">
    <source>
        <dbReference type="ARBA" id="ARBA00006679"/>
    </source>
</evidence>
<dbReference type="GO" id="GO:0005886">
    <property type="term" value="C:plasma membrane"/>
    <property type="evidence" value="ECO:0007669"/>
    <property type="project" value="UniProtKB-SubCell"/>
</dbReference>
<accession>A0A6S7D5N5</accession>
<dbReference type="EMBL" id="CADILG010000023">
    <property type="protein sequence ID" value="CAB3879713.1"/>
    <property type="molecule type" value="Genomic_DNA"/>
</dbReference>
<evidence type="ECO:0000256" key="1">
    <source>
        <dbReference type="ARBA" id="ARBA00004651"/>
    </source>
</evidence>
<keyword evidence="4 7" id="KW-0812">Transmembrane</keyword>
<feature type="transmembrane region" description="Helical" evidence="7">
    <location>
        <begin position="63"/>
        <end position="81"/>
    </location>
</feature>
<dbReference type="RefSeq" id="WP_175207984.1">
    <property type="nucleotide sequence ID" value="NZ_CADILG010000023.1"/>
</dbReference>
<evidence type="ECO:0000313" key="9">
    <source>
        <dbReference type="Proteomes" id="UP000494117"/>
    </source>
</evidence>
<keyword evidence="5 7" id="KW-1133">Transmembrane helix</keyword>
<dbReference type="PANTHER" id="PTHR33452">
    <property type="entry name" value="OXIDOREDUCTASE CATD-RELATED"/>
    <property type="match status" value="1"/>
</dbReference>
<keyword evidence="6 7" id="KW-0472">Membrane</keyword>
<name>A0A6S7D5N5_9BURK</name>
<comment type="subcellular location">
    <subcellularLocation>
        <location evidence="1">Cell membrane</location>
        <topology evidence="1">Multi-pass membrane protein</topology>
    </subcellularLocation>
</comment>
<keyword evidence="9" id="KW-1185">Reference proteome</keyword>
<feature type="transmembrane region" description="Helical" evidence="7">
    <location>
        <begin position="88"/>
        <end position="107"/>
    </location>
</feature>
<organism evidence="8 9">
    <name type="scientific">Achromobacter anxifer</name>
    <dbReference type="NCBI Taxonomy" id="1287737"/>
    <lineage>
        <taxon>Bacteria</taxon>
        <taxon>Pseudomonadati</taxon>
        <taxon>Pseudomonadota</taxon>
        <taxon>Betaproteobacteria</taxon>
        <taxon>Burkholderiales</taxon>
        <taxon>Alcaligenaceae</taxon>
        <taxon>Achromobacter</taxon>
    </lineage>
</organism>
<comment type="similarity">
    <text evidence="2">Belongs to the DoxX family.</text>
</comment>
<evidence type="ECO:0000256" key="7">
    <source>
        <dbReference type="SAM" id="Phobius"/>
    </source>
</evidence>
<feature type="transmembrane region" description="Helical" evidence="7">
    <location>
        <begin position="31"/>
        <end position="57"/>
    </location>
</feature>
<evidence type="ECO:0000256" key="3">
    <source>
        <dbReference type="ARBA" id="ARBA00022475"/>
    </source>
</evidence>
<keyword evidence="3" id="KW-1003">Cell membrane</keyword>
<evidence type="ECO:0000256" key="5">
    <source>
        <dbReference type="ARBA" id="ARBA00022989"/>
    </source>
</evidence>
<proteinExistence type="inferred from homology"/>
<evidence type="ECO:0000256" key="4">
    <source>
        <dbReference type="ARBA" id="ARBA00022692"/>
    </source>
</evidence>
<reference evidence="8 9" key="1">
    <citation type="submission" date="2020-04" db="EMBL/GenBank/DDBJ databases">
        <authorList>
            <person name="De Canck E."/>
        </authorList>
    </citation>
    <scope>NUCLEOTIDE SEQUENCE [LARGE SCALE GENOMIC DNA]</scope>
    <source>
        <strain evidence="8 9">LMG 26858</strain>
    </source>
</reference>
<sequence>MSTMTQTGIANASHRPAADTLRDGAEFLGRALLSALFLLSGFGKIAAYGATAGYMAAMGVPGLLLPLVIAAEIGGGLAILLGWRTRIIAVLLAGFTLLTGLLFHANFGDQMQMVMFMKNLAITGAFLALAAHGAGRYSLDARRAHAR</sequence>
<dbReference type="Proteomes" id="UP000494117">
    <property type="component" value="Unassembled WGS sequence"/>
</dbReference>
<dbReference type="InterPro" id="IPR032808">
    <property type="entry name" value="DoxX"/>
</dbReference>
<protein>
    <submittedName>
        <fullName evidence="8">Inner membrane protein YqjF</fullName>
    </submittedName>
</protein>
<dbReference type="Pfam" id="PF07681">
    <property type="entry name" value="DoxX"/>
    <property type="match status" value="1"/>
</dbReference>
<dbReference type="InterPro" id="IPR051907">
    <property type="entry name" value="DoxX-like_oxidoreductase"/>
</dbReference>
<evidence type="ECO:0000256" key="6">
    <source>
        <dbReference type="ARBA" id="ARBA00023136"/>
    </source>
</evidence>
<evidence type="ECO:0000313" key="8">
    <source>
        <dbReference type="EMBL" id="CAB3879713.1"/>
    </source>
</evidence>
<dbReference type="AlphaFoldDB" id="A0A6S7D5N5"/>